<dbReference type="PANTHER" id="PTHR42781:SF4">
    <property type="entry name" value="SPERMIDINE_PUTRESCINE IMPORT ATP-BINDING PROTEIN POTA"/>
    <property type="match status" value="1"/>
</dbReference>
<organism evidence="5 6">
    <name type="scientific">Listeria rustica</name>
    <dbReference type="NCBI Taxonomy" id="2713503"/>
    <lineage>
        <taxon>Bacteria</taxon>
        <taxon>Bacillati</taxon>
        <taxon>Bacillota</taxon>
        <taxon>Bacilli</taxon>
        <taxon>Bacillales</taxon>
        <taxon>Listeriaceae</taxon>
        <taxon>Listeria</taxon>
    </lineage>
</organism>
<evidence type="ECO:0000256" key="3">
    <source>
        <dbReference type="ARBA" id="ARBA00022840"/>
    </source>
</evidence>
<dbReference type="Gene3D" id="3.40.50.300">
    <property type="entry name" value="P-loop containing nucleotide triphosphate hydrolases"/>
    <property type="match status" value="1"/>
</dbReference>
<dbReference type="Pfam" id="PF00005">
    <property type="entry name" value="ABC_tran"/>
    <property type="match status" value="1"/>
</dbReference>
<dbReference type="InterPro" id="IPR003593">
    <property type="entry name" value="AAA+_ATPase"/>
</dbReference>
<dbReference type="SUPFAM" id="SSF52540">
    <property type="entry name" value="P-loop containing nucleoside triphosphate hydrolases"/>
    <property type="match status" value="1"/>
</dbReference>
<keyword evidence="3 5" id="KW-0067">ATP-binding</keyword>
<reference evidence="5 6" key="1">
    <citation type="submission" date="2020-08" db="EMBL/GenBank/DDBJ databases">
        <title>Listeria ohnekaius sp. nov. and Listeria portnoyii sp. nov. isolated from non-agricultural and natural environments.</title>
        <authorList>
            <person name="Weller D."/>
            <person name="Belias A.M."/>
            <person name="Liao J."/>
            <person name="Guo S."/>
            <person name="Orsi R.H."/>
            <person name="Wiedmann M."/>
        </authorList>
    </citation>
    <scope>NUCLEOTIDE SEQUENCE [LARGE SCALE GENOMIC DNA]</scope>
    <source>
        <strain evidence="5 6">FSL W9-0585</strain>
    </source>
</reference>
<keyword evidence="6" id="KW-1185">Reference proteome</keyword>
<dbReference type="InterPro" id="IPR027417">
    <property type="entry name" value="P-loop_NTPase"/>
</dbReference>
<dbReference type="SMART" id="SM00382">
    <property type="entry name" value="AAA"/>
    <property type="match status" value="1"/>
</dbReference>
<dbReference type="Proteomes" id="UP000548787">
    <property type="component" value="Unassembled WGS sequence"/>
</dbReference>
<dbReference type="PROSITE" id="PS50893">
    <property type="entry name" value="ABC_TRANSPORTER_2"/>
    <property type="match status" value="1"/>
</dbReference>
<dbReference type="PROSITE" id="PS00211">
    <property type="entry name" value="ABC_TRANSPORTER_1"/>
    <property type="match status" value="1"/>
</dbReference>
<gene>
    <name evidence="5" type="ORF">HPK16_12185</name>
</gene>
<dbReference type="InterPro" id="IPR050093">
    <property type="entry name" value="ABC_SmlMolc_Importer"/>
</dbReference>
<evidence type="ECO:0000259" key="4">
    <source>
        <dbReference type="PROSITE" id="PS50893"/>
    </source>
</evidence>
<accession>A0A7W1T801</accession>
<dbReference type="EMBL" id="JABJVM010000013">
    <property type="protein sequence ID" value="MBA3927100.1"/>
    <property type="molecule type" value="Genomic_DNA"/>
</dbReference>
<dbReference type="AlphaFoldDB" id="A0A7W1T801"/>
<dbReference type="RefSeq" id="WP_181677211.1">
    <property type="nucleotide sequence ID" value="NZ_JABJVM010000013.1"/>
</dbReference>
<evidence type="ECO:0000313" key="6">
    <source>
        <dbReference type="Proteomes" id="UP000548787"/>
    </source>
</evidence>
<evidence type="ECO:0000256" key="1">
    <source>
        <dbReference type="ARBA" id="ARBA00022448"/>
    </source>
</evidence>
<dbReference type="InterPro" id="IPR017871">
    <property type="entry name" value="ABC_transporter-like_CS"/>
</dbReference>
<comment type="caution">
    <text evidence="5">The sequence shown here is derived from an EMBL/GenBank/DDBJ whole genome shotgun (WGS) entry which is preliminary data.</text>
</comment>
<keyword evidence="2" id="KW-0547">Nucleotide-binding</keyword>
<protein>
    <submittedName>
        <fullName evidence="5">ABC transporter ATP-binding protein</fullName>
    </submittedName>
</protein>
<keyword evidence="1" id="KW-0813">Transport</keyword>
<dbReference type="InterPro" id="IPR003439">
    <property type="entry name" value="ABC_transporter-like_ATP-bd"/>
</dbReference>
<proteinExistence type="predicted"/>
<dbReference type="GO" id="GO:0016887">
    <property type="term" value="F:ATP hydrolysis activity"/>
    <property type="evidence" value="ECO:0007669"/>
    <property type="project" value="InterPro"/>
</dbReference>
<name>A0A7W1T801_9LIST</name>
<dbReference type="PANTHER" id="PTHR42781">
    <property type="entry name" value="SPERMIDINE/PUTRESCINE IMPORT ATP-BINDING PROTEIN POTA"/>
    <property type="match status" value="1"/>
</dbReference>
<feature type="domain" description="ABC transporter" evidence="4">
    <location>
        <begin position="4"/>
        <end position="224"/>
    </location>
</feature>
<sequence length="286" mass="32493">MEIIRAENITKRFENETILHEVSLTLRRGEKVTILGGSGSGKTTFLKVLAGLLPFDGGSYQKSGIKMAYISQKPVLFSHMTVLENLIFPLKCQKVKRKEREAIGRVFLEKSELAKWADAYPFELSGGQQQRVSVARALIGNPDLLLMDEPFSSLDVRLGRDMRQWVFTQIEERQIAAVFVTHHYEEAKVFSERVLLMDNGLLKEATEAEIDVFFGDGLLYEDAYYPIGAWRMADFGVPVRVERQVMLYGQAYWSVILEDGTQKFIIVDENRAETAYIAPVRGEKDA</sequence>
<evidence type="ECO:0000313" key="5">
    <source>
        <dbReference type="EMBL" id="MBA3927100.1"/>
    </source>
</evidence>
<dbReference type="GO" id="GO:0005524">
    <property type="term" value="F:ATP binding"/>
    <property type="evidence" value="ECO:0007669"/>
    <property type="project" value="UniProtKB-KW"/>
</dbReference>
<evidence type="ECO:0000256" key="2">
    <source>
        <dbReference type="ARBA" id="ARBA00022741"/>
    </source>
</evidence>